<organism evidence="17 18">
    <name type="scientific">Roseiconus lacunae</name>
    <dbReference type="NCBI Taxonomy" id="2605694"/>
    <lineage>
        <taxon>Bacteria</taxon>
        <taxon>Pseudomonadati</taxon>
        <taxon>Planctomycetota</taxon>
        <taxon>Planctomycetia</taxon>
        <taxon>Pirellulales</taxon>
        <taxon>Pirellulaceae</taxon>
        <taxon>Roseiconus</taxon>
    </lineage>
</organism>
<evidence type="ECO:0000313" key="17">
    <source>
        <dbReference type="EMBL" id="MDM4019361.1"/>
    </source>
</evidence>
<dbReference type="Pfam" id="PF00354">
    <property type="entry name" value="Pentaxin"/>
    <property type="match status" value="1"/>
</dbReference>
<evidence type="ECO:0000256" key="9">
    <source>
        <dbReference type="ARBA" id="ARBA00023136"/>
    </source>
</evidence>
<feature type="region of interest" description="Disordered" evidence="13">
    <location>
        <begin position="50"/>
        <end position="71"/>
    </location>
</feature>
<feature type="domain" description="Cadherin" evidence="15">
    <location>
        <begin position="1027"/>
        <end position="1111"/>
    </location>
</feature>
<proteinExistence type="predicted"/>
<dbReference type="InterPro" id="IPR001304">
    <property type="entry name" value="C-type_lectin-like"/>
</dbReference>
<dbReference type="PRINTS" id="PR00895">
    <property type="entry name" value="PENTAXIN"/>
</dbReference>
<dbReference type="Pfam" id="PF14252">
    <property type="entry name" value="DUF4347"/>
    <property type="match status" value="1"/>
</dbReference>
<keyword evidence="7" id="KW-0732">Signal</keyword>
<comment type="cofactor">
    <cofactor evidence="1">
        <name>Ca(2+)</name>
        <dbReference type="ChEBI" id="CHEBI:29108"/>
    </cofactor>
</comment>
<dbReference type="InterPro" id="IPR006626">
    <property type="entry name" value="PbH1"/>
</dbReference>
<evidence type="ECO:0000259" key="14">
    <source>
        <dbReference type="PROSITE" id="PS50041"/>
    </source>
</evidence>
<evidence type="ECO:0000256" key="7">
    <source>
        <dbReference type="ARBA" id="ARBA00022729"/>
    </source>
</evidence>
<dbReference type="CDD" id="cd11304">
    <property type="entry name" value="Cadherin_repeat"/>
    <property type="match status" value="2"/>
</dbReference>
<evidence type="ECO:0000256" key="2">
    <source>
        <dbReference type="ARBA" id="ARBA00004196"/>
    </source>
</evidence>
<feature type="non-terminal residue" evidence="17">
    <location>
        <position position="2382"/>
    </location>
</feature>
<dbReference type="PROSITE" id="PS50041">
    <property type="entry name" value="C_TYPE_LECTIN_2"/>
    <property type="match status" value="2"/>
</dbReference>
<dbReference type="SMART" id="SM00159">
    <property type="entry name" value="PTX"/>
    <property type="match status" value="1"/>
</dbReference>
<dbReference type="InterPro" id="IPR051360">
    <property type="entry name" value="Neuronal_Pentraxin_Related"/>
</dbReference>
<keyword evidence="12" id="KW-0998">Cell outer membrane</keyword>
<dbReference type="InterPro" id="IPR001759">
    <property type="entry name" value="PTX_dom"/>
</dbReference>
<comment type="caution">
    <text evidence="17">The sequence shown here is derived from an EMBL/GenBank/DDBJ whole genome shotgun (WGS) entry which is preliminary data.</text>
</comment>
<feature type="domain" description="Pentraxin (PTX)" evidence="16">
    <location>
        <begin position="1111"/>
        <end position="1325"/>
    </location>
</feature>
<evidence type="ECO:0000256" key="5">
    <source>
        <dbReference type="ARBA" id="ARBA00022525"/>
    </source>
</evidence>
<dbReference type="SUPFAM" id="SSF49313">
    <property type="entry name" value="Cadherin-like"/>
    <property type="match status" value="2"/>
</dbReference>
<keyword evidence="9" id="KW-0472">Membrane</keyword>
<keyword evidence="18" id="KW-1185">Reference proteome</keyword>
<dbReference type="Gene3D" id="2.60.40.60">
    <property type="entry name" value="Cadherins"/>
    <property type="match status" value="2"/>
</dbReference>
<keyword evidence="8" id="KW-0106">Calcium</keyword>
<dbReference type="Pfam" id="PF04862">
    <property type="entry name" value="DUF642"/>
    <property type="match status" value="1"/>
</dbReference>
<gene>
    <name evidence="17" type="ORF">QTN89_28155</name>
</gene>
<keyword evidence="5" id="KW-0964">Secreted</keyword>
<dbReference type="EMBL" id="JASZZN010000039">
    <property type="protein sequence ID" value="MDM4019361.1"/>
    <property type="molecule type" value="Genomic_DNA"/>
</dbReference>
<dbReference type="SMART" id="SM00112">
    <property type="entry name" value="CA"/>
    <property type="match status" value="2"/>
</dbReference>
<comment type="subcellular location">
    <subcellularLocation>
        <location evidence="2">Cell envelope</location>
    </subcellularLocation>
    <subcellularLocation>
        <location evidence="3">Cell outer membrane</location>
    </subcellularLocation>
    <subcellularLocation>
        <location evidence="4">Secreted</location>
    </subcellularLocation>
</comment>
<feature type="domain" description="C-type lectin" evidence="14">
    <location>
        <begin position="887"/>
        <end position="1012"/>
    </location>
</feature>
<dbReference type="PROSITE" id="PS51828">
    <property type="entry name" value="PTX_2"/>
    <property type="match status" value="2"/>
</dbReference>
<dbReference type="InterPro" id="IPR025592">
    <property type="entry name" value="DUF4347"/>
</dbReference>
<dbReference type="InterPro" id="IPR006558">
    <property type="entry name" value="LamG-like"/>
</dbReference>
<dbReference type="Proteomes" id="UP001239462">
    <property type="component" value="Unassembled WGS sequence"/>
</dbReference>
<dbReference type="SUPFAM" id="SSF51126">
    <property type="entry name" value="Pectin lyase-like"/>
    <property type="match status" value="1"/>
</dbReference>
<dbReference type="InterPro" id="IPR015919">
    <property type="entry name" value="Cadherin-like_sf"/>
</dbReference>
<evidence type="ECO:0000256" key="8">
    <source>
        <dbReference type="ARBA" id="ARBA00022837"/>
    </source>
</evidence>
<evidence type="ECO:0000256" key="6">
    <source>
        <dbReference type="ARBA" id="ARBA00022723"/>
    </source>
</evidence>
<evidence type="ECO:0000256" key="12">
    <source>
        <dbReference type="ARBA" id="ARBA00023237"/>
    </source>
</evidence>
<dbReference type="PANTHER" id="PTHR19277">
    <property type="entry name" value="PENTRAXIN"/>
    <property type="match status" value="1"/>
</dbReference>
<evidence type="ECO:0000256" key="4">
    <source>
        <dbReference type="ARBA" id="ARBA00004613"/>
    </source>
</evidence>
<dbReference type="NCBIfam" id="TIGR01376">
    <property type="entry name" value="POMP_repeat"/>
    <property type="match status" value="1"/>
</dbReference>
<dbReference type="Pfam" id="PF13385">
    <property type="entry name" value="Laminin_G_3"/>
    <property type="match status" value="2"/>
</dbReference>
<dbReference type="SMART" id="SM00710">
    <property type="entry name" value="PbH1"/>
    <property type="match status" value="6"/>
</dbReference>
<evidence type="ECO:0000313" key="18">
    <source>
        <dbReference type="Proteomes" id="UP001239462"/>
    </source>
</evidence>
<feature type="domain" description="C-type lectin" evidence="14">
    <location>
        <begin position="1546"/>
        <end position="1674"/>
    </location>
</feature>
<feature type="region of interest" description="Disordered" evidence="13">
    <location>
        <begin position="574"/>
        <end position="593"/>
    </location>
</feature>
<dbReference type="InterPro" id="IPR013320">
    <property type="entry name" value="ConA-like_dom_sf"/>
</dbReference>
<keyword evidence="11" id="KW-0325">Glycoprotein</keyword>
<evidence type="ECO:0000256" key="3">
    <source>
        <dbReference type="ARBA" id="ARBA00004442"/>
    </source>
</evidence>
<dbReference type="InterPro" id="IPR006946">
    <property type="entry name" value="DGR2-like_dom"/>
</dbReference>
<evidence type="ECO:0000259" key="15">
    <source>
        <dbReference type="PROSITE" id="PS50268"/>
    </source>
</evidence>
<dbReference type="SUPFAM" id="SSF49899">
    <property type="entry name" value="Concanavalin A-like lectins/glucanases"/>
    <property type="match status" value="3"/>
</dbReference>
<dbReference type="PANTHER" id="PTHR19277:SF125">
    <property type="entry name" value="B6"/>
    <property type="match status" value="1"/>
</dbReference>
<dbReference type="PROSITE" id="PS50268">
    <property type="entry name" value="CADHERIN_2"/>
    <property type="match status" value="2"/>
</dbReference>
<dbReference type="SMART" id="SM00560">
    <property type="entry name" value="LamGL"/>
    <property type="match status" value="2"/>
</dbReference>
<feature type="domain" description="Pentraxin (PTX)" evidence="16">
    <location>
        <begin position="620"/>
        <end position="830"/>
    </location>
</feature>
<dbReference type="InterPro" id="IPR016187">
    <property type="entry name" value="CTDL_fold"/>
</dbReference>
<dbReference type="SUPFAM" id="SSF56436">
    <property type="entry name" value="C-type lectin-like"/>
    <property type="match status" value="2"/>
</dbReference>
<dbReference type="InterPro" id="IPR002126">
    <property type="entry name" value="Cadherin-like_dom"/>
</dbReference>
<dbReference type="InterPro" id="IPR016186">
    <property type="entry name" value="C-type_lectin-like/link_sf"/>
</dbReference>
<keyword evidence="10" id="KW-1015">Disulfide bond</keyword>
<dbReference type="SMART" id="SM00034">
    <property type="entry name" value="CLECT"/>
    <property type="match status" value="2"/>
</dbReference>
<feature type="domain" description="Cadherin" evidence="15">
    <location>
        <begin position="1690"/>
        <end position="1771"/>
    </location>
</feature>
<dbReference type="Pfam" id="PF00059">
    <property type="entry name" value="Lectin_C"/>
    <property type="match status" value="1"/>
</dbReference>
<evidence type="ECO:0000256" key="13">
    <source>
        <dbReference type="SAM" id="MobiDB-lite"/>
    </source>
</evidence>
<dbReference type="InterPro" id="IPR011050">
    <property type="entry name" value="Pectin_lyase_fold/virulence"/>
</dbReference>
<protein>
    <submittedName>
        <fullName evidence="17">DUF4347 domain-containing protein</fullName>
    </submittedName>
</protein>
<dbReference type="Gene3D" id="3.10.100.10">
    <property type="entry name" value="Mannose-Binding Protein A, subunit A"/>
    <property type="match status" value="2"/>
</dbReference>
<reference evidence="17 18" key="1">
    <citation type="submission" date="2023-06" db="EMBL/GenBank/DDBJ databases">
        <title>Roseiconus lacunae JC819 isolated from Gulf of Mannar region, Tamil Nadu.</title>
        <authorList>
            <person name="Pk S."/>
            <person name="Ch S."/>
            <person name="Ch V.R."/>
        </authorList>
    </citation>
    <scope>NUCLEOTIDE SEQUENCE [LARGE SCALE GENOMIC DNA]</scope>
    <source>
        <strain evidence="17 18">JC819</strain>
    </source>
</reference>
<evidence type="ECO:0000259" key="16">
    <source>
        <dbReference type="PROSITE" id="PS51828"/>
    </source>
</evidence>
<dbReference type="Gene3D" id="2.60.120.200">
    <property type="match status" value="3"/>
</dbReference>
<keyword evidence="6" id="KW-0479">Metal-binding</keyword>
<feature type="compositionally biased region" description="Polar residues" evidence="13">
    <location>
        <begin position="53"/>
        <end position="65"/>
    </location>
</feature>
<sequence>MSLNPSKRVFDFFPLEDRILLSADGFHPGDGVIDGEVAYLDQMIESMRDQEGLSGTPQTPETNGESNDEADSNALTAEGQANSSDESTTKSLEVIVIDAGVDDANQLISDLRDRRDDETQWVIVELSADQDGVNQISQVLAELSDVNAIHLLSHSDGEGIQLGNTTLGEDSLTGYAGAIAGWSDGLADGADILIYGCDLASTEQGRLLIDSLAALCQCDVAASDDATGHESLGGDWDLEYNVGSIQTNVFLSESAKATWQDTLAVITVTTLADENDGNTTDITSLNATPGGSGISLREAIIAANNTAGPDTIVLGDGTYALTITGQHESSGATGDLDITGDITITGNGATDTTINAASLLDRIFHVQVGGTLTIDGLTLTGAASGTELGAAVFNEGTFNATDVVLTGNSATGHNGGAIASTGTTTLDRVAVINNAAIQGGGIYVSAGTTTLNNVTVSGNVADFDGGGIRAINGGTVVNIDHSTIADNEGTAGNGGGISITDATVNLSSSIVADNMSQFSGQDVTGTIVSGGDNLIEHNTGVSGAIGSDILGSDPGLSTLTTIGETFVHTFDSSSLAHDGATGSTEVLDQTGQTRDADRDIGAYEFIEDPTSIVATSNTDGGLSINADGGFDTYLVADDGGAILGGLSSFTYELRFSTTDTTSQTPLMSYASGANQNELLILFEGDEIKVHLRSQILTLTAINYNTLRDGTPHQIALNWDNAAGDWAFYIDGSVVESGSGFATGHVIGSGGTLLFGQEQDSVEGGFVQEQVFKGSLYHARVFSQVLSSDQIHAAYQTSLPYDEPSLLAQWDFTNLSTDGVITESVEGNNLSVRHVSGYSQSQPILNLAVDENVSDGTVVASVAGVDPEREALIATLLASDPNLVYSSETGKFYKAIGSVSDWATAESNAMATNLNGVGGQLATIKNATEQEILASFASNLGVELFLGGTDLTAEGTWRWQASGIDAESFWIGQSDGRNVDGAYVNWQSGSEPNNNSGNQHYLSLQVDGTWDDEALNGGNDNGYIIEWDADSVLDATQALTYTMLSQTVAGAFSIDSDRGQIIVADGSLLDYESNASHIIDLRVTDADGNTRDESFTIVINDINESFAVTSDLSSGIEINQDGGNDAYLIANDGGSLFVGLSALTFESSLRIDDQNSSPTLFSYYVGGDEAQLQLNTSDQLVLHLNGSSITSTNAFSQLVDGDVHHVAVTWDNTHGDLQFYIDGELAESFSGFQAGTTLDGGGEFVLGNDQSGLDSGYQADRSLHGTFYDVRLWNEARSDAEISLNYQHKLDLTPAEATASGLIANWQMVFNGSSEVIDIVSEGTTNNRLQVSHASGTGFSPSTATADLHVSETSTNGTSVGFIVPSQSAPSVDLVSDGLFLEATPSSDQYGVTGTFGDWSVNSGSIDLFATSSWESRFGGRMVNLDGGSPGSISQSIATTAGTQYQVVFSLTGDFSGGDPIKDLRVSADGQFEDFSISENSHWSWGNTQALESRQFTFTADSASTELTFASLESAGSLYGPYIGDIRVIEIPAAITTILDADGSLQYDTNTHKFYRYVNVNEQFSNAQANAIAATVNGASGQLVTIRSAYENDLVHQMISDDIWIGASDESSEGDWRWLQGNTDADSFWSGGIGGTAVDGHYTNWNGGEPNNTTSVDPNGEDAAEMFAGSGRWNDLPDHPARTQGYVIEWDADQVLSGYTFALTDDAGGRFSIDASSGEIIVADASLLDFETFSSHTITAEVTDASGDTYTEVMTIAVDDAPGDAQFTIPIGQSFDEDTTLVFSNANGNAIVLNDGSSQTQTLTTTLSVSSGNLTLASTTGITFLAGTNNGESILTIAGTETAINNALDGLQYDPIADDNGFESLVISTGSTPITEGNLYARYEFEDGSLIDQSGNGYDGTAISDPAIAVDASRGDGIQLDSNDGVSIAGGTSGLADEVTIAAWVNLDPAQQDAVLLSLGDEFYVTLDVSAPGGGLGITAGAFSSTTSNPAHEIAGDGWHHIAATIDDVADQITLYLDGVLIATIDTSLDIDWGTAPSPNVTIGGLASGVMPLVGSLDDVRIYDAVLSESEVIAVMGDQGHSIATVGMTVRAINDDPVNAGSLPSDILVTIDTLSNVNLTDVDFSDVDAGSNAVTVTLATTTGGELTASSGGGILVGGSANARTFTGSISDLNAYFDDVTNIRYQHGTPGTTGNDADTLSLTINDGGNTGTGGGGNVALGSVNVDISPPNQAPVLSPYGPVYNTSEDAAPLTASVGTVLWSSMSDPDPGSVEGIAVFGFTGSGGTLEYSLDGSNWFAFPSVSSTSALLLRSSDQFRFTPSTENGGVLQVDYRGWDQTSGTAGTLADTSINGGSTAYSSASDRVQVNLTSINDAPVLDNSGTMT</sequence>
<evidence type="ECO:0000256" key="1">
    <source>
        <dbReference type="ARBA" id="ARBA00001913"/>
    </source>
</evidence>
<name>A0ABT7PSQ5_9BACT</name>
<evidence type="ECO:0000256" key="11">
    <source>
        <dbReference type="ARBA" id="ARBA00023180"/>
    </source>
</evidence>
<dbReference type="RefSeq" id="WP_289167492.1">
    <property type="nucleotide sequence ID" value="NZ_JASZZN010000039.1"/>
</dbReference>
<evidence type="ECO:0000256" key="10">
    <source>
        <dbReference type="ARBA" id="ARBA00023157"/>
    </source>
</evidence>
<dbReference type="InterPro" id="IPR003368">
    <property type="entry name" value="POMP_repeat"/>
</dbReference>
<accession>A0ABT7PSQ5</accession>